<keyword evidence="3" id="KW-0489">Methyltransferase</keyword>
<dbReference type="GO" id="GO:0004601">
    <property type="term" value="F:peroxidase activity"/>
    <property type="evidence" value="ECO:0007669"/>
    <property type="project" value="InterPro"/>
</dbReference>
<dbReference type="GO" id="GO:0020037">
    <property type="term" value="F:heme binding"/>
    <property type="evidence" value="ECO:0007669"/>
    <property type="project" value="InterPro"/>
</dbReference>
<comment type="caution">
    <text evidence="10">The sequence shown here is derived from an EMBL/GenBank/DDBJ whole genome shotgun (WGS) entry which is preliminary data.</text>
</comment>
<evidence type="ECO:0000313" key="11">
    <source>
        <dbReference type="Proteomes" id="UP001212997"/>
    </source>
</evidence>
<dbReference type="GO" id="GO:0000234">
    <property type="term" value="F:phosphoethanolamine N-methyltransferase activity"/>
    <property type="evidence" value="ECO:0007669"/>
    <property type="project" value="UniProtKB-EC"/>
</dbReference>
<comment type="catalytic activity">
    <reaction evidence="7">
        <text>N-methylethanolamine phosphate + S-adenosyl-L-methionine = N,N-dimethylethanolamine phosphate + S-adenosyl-L-homocysteine + H(+)</text>
        <dbReference type="Rhea" id="RHEA:25321"/>
        <dbReference type="ChEBI" id="CHEBI:15378"/>
        <dbReference type="ChEBI" id="CHEBI:57781"/>
        <dbReference type="ChEBI" id="CHEBI:57856"/>
        <dbReference type="ChEBI" id="CHEBI:58641"/>
        <dbReference type="ChEBI" id="CHEBI:59789"/>
        <dbReference type="EC" id="2.1.1.103"/>
    </reaction>
    <physiologicalReaction direction="left-to-right" evidence="7">
        <dbReference type="Rhea" id="RHEA:25322"/>
    </physiologicalReaction>
</comment>
<dbReference type="InterPro" id="IPR002016">
    <property type="entry name" value="Haem_peroxidase"/>
</dbReference>
<evidence type="ECO:0000256" key="2">
    <source>
        <dbReference type="ARBA" id="ARBA00005189"/>
    </source>
</evidence>
<dbReference type="PANTHER" id="PTHR44307">
    <property type="entry name" value="PHOSPHOETHANOLAMINE METHYLTRANSFERASE"/>
    <property type="match status" value="1"/>
</dbReference>
<keyword evidence="11" id="KW-1185">Reference proteome</keyword>
<feature type="domain" description="Plant heme peroxidase family profile" evidence="9">
    <location>
        <begin position="55"/>
        <end position="261"/>
    </location>
</feature>
<proteinExistence type="predicted"/>
<organism evidence="10 11">
    <name type="scientific">Meripilus lineatus</name>
    <dbReference type="NCBI Taxonomy" id="2056292"/>
    <lineage>
        <taxon>Eukaryota</taxon>
        <taxon>Fungi</taxon>
        <taxon>Dikarya</taxon>
        <taxon>Basidiomycota</taxon>
        <taxon>Agaricomycotina</taxon>
        <taxon>Agaricomycetes</taxon>
        <taxon>Polyporales</taxon>
        <taxon>Meripilaceae</taxon>
        <taxon>Meripilus</taxon>
    </lineage>
</organism>
<dbReference type="GO" id="GO:0006979">
    <property type="term" value="P:response to oxidative stress"/>
    <property type="evidence" value="ECO:0007669"/>
    <property type="project" value="InterPro"/>
</dbReference>
<sequence length="295" mass="32063">MSGKDPYGSFHLALNASGSRGRPEGRRPPTEWLNMGYWKDTKAFPEACEGGTRTLDIGMVPKLIVCSTALALKVTQAGGCKAGGSVLDVGYGSGDSLLMQLSHPSVPRPARLTGITSLKAHYDRSLERVEDLRSQHTEVNLYHGDAIYHAPETEHPLDPASTSATFTTILALDCAYHFRTREDFLRQSYSRLASGGKIALADICFSTAHGTVVNLLIRQFGLMPSENIVTVGEYIGTMERIGYVDVKSEDISEYVFPGFRGFLAGQGVGWRIFSWMIGGLYASGARFVIVSGTKT</sequence>
<feature type="region of interest" description="Disordered" evidence="8">
    <location>
        <begin position="13"/>
        <end position="32"/>
    </location>
</feature>
<dbReference type="EC" id="2.1.1.103" evidence="5"/>
<dbReference type="PANTHER" id="PTHR44307:SF2">
    <property type="entry name" value="PHOSPHOETHANOLAMINE METHYLTRANSFERASE ISOFORM X1"/>
    <property type="match status" value="1"/>
</dbReference>
<evidence type="ECO:0000256" key="3">
    <source>
        <dbReference type="ARBA" id="ARBA00022603"/>
    </source>
</evidence>
<dbReference type="SUPFAM" id="SSF53335">
    <property type="entry name" value="S-adenosyl-L-methionine-dependent methyltransferases"/>
    <property type="match status" value="1"/>
</dbReference>
<dbReference type="PROSITE" id="PS50873">
    <property type="entry name" value="PEROXIDASE_4"/>
    <property type="match status" value="1"/>
</dbReference>
<dbReference type="EMBL" id="JANAWD010000412">
    <property type="protein sequence ID" value="KAJ3479840.1"/>
    <property type="molecule type" value="Genomic_DNA"/>
</dbReference>
<evidence type="ECO:0000256" key="6">
    <source>
        <dbReference type="ARBA" id="ARBA00047619"/>
    </source>
</evidence>
<comment type="catalytic activity">
    <reaction evidence="6">
        <text>N,N-dimethylethanolamine phosphate + S-adenosyl-L-methionine = phosphocholine + S-adenosyl-L-homocysteine + H(+)</text>
        <dbReference type="Rhea" id="RHEA:25325"/>
        <dbReference type="ChEBI" id="CHEBI:15378"/>
        <dbReference type="ChEBI" id="CHEBI:57856"/>
        <dbReference type="ChEBI" id="CHEBI:58641"/>
        <dbReference type="ChEBI" id="CHEBI:59789"/>
        <dbReference type="ChEBI" id="CHEBI:295975"/>
        <dbReference type="EC" id="2.1.1.103"/>
    </reaction>
    <physiologicalReaction direction="left-to-right" evidence="6">
        <dbReference type="Rhea" id="RHEA:25326"/>
    </physiologicalReaction>
</comment>
<evidence type="ECO:0000256" key="7">
    <source>
        <dbReference type="ARBA" id="ARBA00047841"/>
    </source>
</evidence>
<evidence type="ECO:0000256" key="5">
    <source>
        <dbReference type="ARBA" id="ARBA00035674"/>
    </source>
</evidence>
<evidence type="ECO:0000259" key="9">
    <source>
        <dbReference type="PROSITE" id="PS50873"/>
    </source>
</evidence>
<comment type="pathway">
    <text evidence="2">Lipid metabolism.</text>
</comment>
<evidence type="ECO:0000313" key="10">
    <source>
        <dbReference type="EMBL" id="KAJ3479840.1"/>
    </source>
</evidence>
<gene>
    <name evidence="10" type="ORF">NLI96_g8772</name>
</gene>
<name>A0AAD5YBP6_9APHY</name>
<keyword evidence="4" id="KW-0808">Transferase</keyword>
<dbReference type="Proteomes" id="UP001212997">
    <property type="component" value="Unassembled WGS sequence"/>
</dbReference>
<dbReference type="GO" id="GO:0032259">
    <property type="term" value="P:methylation"/>
    <property type="evidence" value="ECO:0007669"/>
    <property type="project" value="UniProtKB-KW"/>
</dbReference>
<dbReference type="AlphaFoldDB" id="A0AAD5YBP6"/>
<accession>A0AAD5YBP6</accession>
<evidence type="ECO:0000256" key="1">
    <source>
        <dbReference type="ARBA" id="ARBA00004969"/>
    </source>
</evidence>
<evidence type="ECO:0000256" key="8">
    <source>
        <dbReference type="SAM" id="MobiDB-lite"/>
    </source>
</evidence>
<protein>
    <recommendedName>
        <fullName evidence="5">phosphoethanolamine N-methyltransferase</fullName>
        <ecNumber evidence="5">2.1.1.103</ecNumber>
    </recommendedName>
</protein>
<reference evidence="10" key="1">
    <citation type="submission" date="2022-07" db="EMBL/GenBank/DDBJ databases">
        <title>Genome Sequence of Physisporinus lineatus.</title>
        <authorList>
            <person name="Buettner E."/>
        </authorList>
    </citation>
    <scope>NUCLEOTIDE SEQUENCE</scope>
    <source>
        <strain evidence="10">VT162</strain>
    </source>
</reference>
<dbReference type="InterPro" id="IPR029063">
    <property type="entry name" value="SAM-dependent_MTases_sf"/>
</dbReference>
<evidence type="ECO:0000256" key="4">
    <source>
        <dbReference type="ARBA" id="ARBA00022679"/>
    </source>
</evidence>
<comment type="pathway">
    <text evidence="1">Phospholipid metabolism; phosphatidylcholine biosynthesis.</text>
</comment>
<dbReference type="Gene3D" id="3.40.50.150">
    <property type="entry name" value="Vaccinia Virus protein VP39"/>
    <property type="match status" value="1"/>
</dbReference>